<keyword evidence="10" id="KW-1185">Reference proteome</keyword>
<dbReference type="EC" id="2.6.1.1" evidence="4"/>
<evidence type="ECO:0000313" key="10">
    <source>
        <dbReference type="Proteomes" id="UP001148018"/>
    </source>
</evidence>
<comment type="cofactor">
    <cofactor evidence="1">
        <name>pyridoxal 5'-phosphate</name>
        <dbReference type="ChEBI" id="CHEBI:597326"/>
    </cofactor>
</comment>
<dbReference type="PRINTS" id="PR00799">
    <property type="entry name" value="TRANSAMINASE"/>
</dbReference>
<dbReference type="EMBL" id="JANIIK010000044">
    <property type="protein sequence ID" value="KAJ3604219.1"/>
    <property type="molecule type" value="Genomic_DNA"/>
</dbReference>
<keyword evidence="5" id="KW-0032">Aminotransferase</keyword>
<protein>
    <recommendedName>
        <fullName evidence="4">aspartate transaminase</fullName>
        <ecNumber evidence="4">2.6.1.1</ecNumber>
    </recommendedName>
</protein>
<comment type="subunit">
    <text evidence="3">Homodimer.</text>
</comment>
<name>A0A9Q0EB88_9TELE</name>
<feature type="domain" description="Aminotransferase class I/classII large" evidence="8">
    <location>
        <begin position="83"/>
        <end position="404"/>
    </location>
</feature>
<dbReference type="InterPro" id="IPR015422">
    <property type="entry name" value="PyrdxlP-dep_Trfase_small"/>
</dbReference>
<dbReference type="PANTHER" id="PTHR11879:SF36">
    <property type="entry name" value="ASPARTATE AMINOTRANSFERASE, CYTOPLASMIC 2"/>
    <property type="match status" value="1"/>
</dbReference>
<dbReference type="SUPFAM" id="SSF53383">
    <property type="entry name" value="PLP-dependent transferases"/>
    <property type="match status" value="1"/>
</dbReference>
<comment type="similarity">
    <text evidence="2">Belongs to the class-I pyridoxal-phosphate-dependent aminotransferase family.</text>
</comment>
<dbReference type="Gene3D" id="3.90.1150.10">
    <property type="entry name" value="Aspartate Aminotransferase, domain 1"/>
    <property type="match status" value="1"/>
</dbReference>
<dbReference type="Proteomes" id="UP001148018">
    <property type="component" value="Unassembled WGS sequence"/>
</dbReference>
<dbReference type="OrthoDB" id="6752799at2759"/>
<comment type="caution">
    <text evidence="9">The sequence shown here is derived from an EMBL/GenBank/DDBJ whole genome shotgun (WGS) entry which is preliminary data.</text>
</comment>
<dbReference type="GO" id="GO:0030170">
    <property type="term" value="F:pyridoxal phosphate binding"/>
    <property type="evidence" value="ECO:0007669"/>
    <property type="project" value="InterPro"/>
</dbReference>
<keyword evidence="7" id="KW-0663">Pyridoxal phosphate</keyword>
<evidence type="ECO:0000256" key="7">
    <source>
        <dbReference type="ARBA" id="ARBA00022898"/>
    </source>
</evidence>
<dbReference type="InterPro" id="IPR004839">
    <property type="entry name" value="Aminotransferase_I/II_large"/>
</dbReference>
<dbReference type="GO" id="GO:0005829">
    <property type="term" value="C:cytosol"/>
    <property type="evidence" value="ECO:0007669"/>
    <property type="project" value="TreeGrafter"/>
</dbReference>
<evidence type="ECO:0000256" key="1">
    <source>
        <dbReference type="ARBA" id="ARBA00001933"/>
    </source>
</evidence>
<dbReference type="Gene3D" id="3.40.640.10">
    <property type="entry name" value="Type I PLP-dependent aspartate aminotransferase-like (Major domain)"/>
    <property type="match status" value="1"/>
</dbReference>
<gene>
    <name evidence="9" type="ORF">NHX12_028960</name>
</gene>
<evidence type="ECO:0000256" key="5">
    <source>
        <dbReference type="ARBA" id="ARBA00022576"/>
    </source>
</evidence>
<evidence type="ECO:0000256" key="2">
    <source>
        <dbReference type="ARBA" id="ARBA00007441"/>
    </source>
</evidence>
<dbReference type="GO" id="GO:0006532">
    <property type="term" value="P:aspartate biosynthetic process"/>
    <property type="evidence" value="ECO:0007669"/>
    <property type="project" value="TreeGrafter"/>
</dbReference>
<dbReference type="AlphaFoldDB" id="A0A9Q0EB88"/>
<dbReference type="GO" id="GO:0004069">
    <property type="term" value="F:L-aspartate:2-oxoglutarate aminotransferase activity"/>
    <property type="evidence" value="ECO:0007669"/>
    <property type="project" value="UniProtKB-EC"/>
</dbReference>
<dbReference type="Pfam" id="PF00155">
    <property type="entry name" value="Aminotran_1_2"/>
    <property type="match status" value="1"/>
</dbReference>
<organism evidence="9 10">
    <name type="scientific">Muraenolepis orangiensis</name>
    <name type="common">Patagonian moray cod</name>
    <dbReference type="NCBI Taxonomy" id="630683"/>
    <lineage>
        <taxon>Eukaryota</taxon>
        <taxon>Metazoa</taxon>
        <taxon>Chordata</taxon>
        <taxon>Craniata</taxon>
        <taxon>Vertebrata</taxon>
        <taxon>Euteleostomi</taxon>
        <taxon>Actinopterygii</taxon>
        <taxon>Neopterygii</taxon>
        <taxon>Teleostei</taxon>
        <taxon>Neoteleostei</taxon>
        <taxon>Acanthomorphata</taxon>
        <taxon>Zeiogadaria</taxon>
        <taxon>Gadariae</taxon>
        <taxon>Gadiformes</taxon>
        <taxon>Muraenolepidoidei</taxon>
        <taxon>Muraenolepididae</taxon>
        <taxon>Muraenolepis</taxon>
    </lineage>
</organism>
<dbReference type="InterPro" id="IPR015421">
    <property type="entry name" value="PyrdxlP-dep_Trfase_major"/>
</dbReference>
<proteinExistence type="inferred from homology"/>
<evidence type="ECO:0000256" key="3">
    <source>
        <dbReference type="ARBA" id="ARBA00011738"/>
    </source>
</evidence>
<accession>A0A9Q0EB88</accession>
<evidence type="ECO:0000256" key="6">
    <source>
        <dbReference type="ARBA" id="ARBA00022679"/>
    </source>
</evidence>
<evidence type="ECO:0000313" key="9">
    <source>
        <dbReference type="EMBL" id="KAJ3604219.1"/>
    </source>
</evidence>
<evidence type="ECO:0000259" key="8">
    <source>
        <dbReference type="Pfam" id="PF00155"/>
    </source>
</evidence>
<dbReference type="PANTHER" id="PTHR11879">
    <property type="entry name" value="ASPARTATE AMINOTRANSFERASE"/>
    <property type="match status" value="1"/>
</dbReference>
<evidence type="ECO:0000256" key="4">
    <source>
        <dbReference type="ARBA" id="ARBA00012753"/>
    </source>
</evidence>
<keyword evidence="6" id="KW-0808">Transferase</keyword>
<dbReference type="InterPro" id="IPR015424">
    <property type="entry name" value="PyrdxlP-dep_Trfase"/>
</dbReference>
<reference evidence="9" key="1">
    <citation type="submission" date="2022-07" db="EMBL/GenBank/DDBJ databases">
        <title>Chromosome-level genome of Muraenolepis orangiensis.</title>
        <authorList>
            <person name="Kim J."/>
        </authorList>
    </citation>
    <scope>NUCLEOTIDE SEQUENCE</scope>
    <source>
        <strain evidence="9">KU_S4_2022</strain>
        <tissue evidence="9">Muscle</tissue>
    </source>
</reference>
<sequence>MDTMQSVLGSHHAAVSKHTHTKTNLSVFVDTRAATAKPHTKSLSAFRQDNHDRKVNLSGGELKKRISADPTLCSPSPSSPFGLAEFITRATAAALGDNSSAIVENRVLGVQTVGFTGAVRLGAELLKHWYNGHACHAPVYLSSPCDESLAGIFQAAGMADVRQYRYWDAGRRGVCVDHLLEDLGRVPERSIVVLSASAHCPTGADLSREHWALITQLMMSRQLFPFLLLPAQGLCCGDLERDAWPVQYCQSLGMELLCAQSFSHCFGLYGEEVGHLVCVLKQSSVLSAVRSQTEKLIEALWARPPVGGARIVATVLSNPAHLAEWQEGVRDMAARCMLVRERLRDKLRLLGTPGCWDHLTQQTGLYCCTGLDVEQVEYLSKRKHIYLLPNGCLNVSAVHSGNLDYITESLHEALSSPLS</sequence>
<dbReference type="InterPro" id="IPR000796">
    <property type="entry name" value="Asp_trans"/>
</dbReference>